<sequence>MLSKPASSKPIMSSSRKLISSGSPFEAQIGYSRAVVSGDMIFVSGCTGYDYKTNTLPSDVAAQAEQCFKNITAALAEADAKMGDVVRVRYILPDRADFPKTWPVLQKWLGDVRPAATMMQAGLMEEAMKIEVEVTAKRTSGPAAGRPSGF</sequence>
<dbReference type="EMBL" id="JAULSR010000002">
    <property type="protein sequence ID" value="KAK0629650.1"/>
    <property type="molecule type" value="Genomic_DNA"/>
</dbReference>
<dbReference type="PANTHER" id="PTHR43857:SF1">
    <property type="entry name" value="YJGH FAMILY PROTEIN"/>
    <property type="match status" value="1"/>
</dbReference>
<dbReference type="SUPFAM" id="SSF55298">
    <property type="entry name" value="YjgF-like"/>
    <property type="match status" value="1"/>
</dbReference>
<organism evidence="1 2">
    <name type="scientific">Bombardia bombarda</name>
    <dbReference type="NCBI Taxonomy" id="252184"/>
    <lineage>
        <taxon>Eukaryota</taxon>
        <taxon>Fungi</taxon>
        <taxon>Dikarya</taxon>
        <taxon>Ascomycota</taxon>
        <taxon>Pezizomycotina</taxon>
        <taxon>Sordariomycetes</taxon>
        <taxon>Sordariomycetidae</taxon>
        <taxon>Sordariales</taxon>
        <taxon>Lasiosphaeriaceae</taxon>
        <taxon>Bombardia</taxon>
    </lineage>
</organism>
<dbReference type="InterPro" id="IPR006175">
    <property type="entry name" value="YjgF/YER057c/UK114"/>
</dbReference>
<dbReference type="Gene3D" id="3.30.1330.40">
    <property type="entry name" value="RutC-like"/>
    <property type="match status" value="1"/>
</dbReference>
<reference evidence="1" key="1">
    <citation type="submission" date="2023-06" db="EMBL/GenBank/DDBJ databases">
        <title>Genome-scale phylogeny and comparative genomics of the fungal order Sordariales.</title>
        <authorList>
            <consortium name="Lawrence Berkeley National Laboratory"/>
            <person name="Hensen N."/>
            <person name="Bonometti L."/>
            <person name="Westerberg I."/>
            <person name="Brannstrom I.O."/>
            <person name="Guillou S."/>
            <person name="Cros-Aarteil S."/>
            <person name="Calhoun S."/>
            <person name="Haridas S."/>
            <person name="Kuo A."/>
            <person name="Mondo S."/>
            <person name="Pangilinan J."/>
            <person name="Riley R."/>
            <person name="LaButti K."/>
            <person name="Andreopoulos B."/>
            <person name="Lipzen A."/>
            <person name="Chen C."/>
            <person name="Yanf M."/>
            <person name="Daum C."/>
            <person name="Ng V."/>
            <person name="Clum A."/>
            <person name="Steindorff A."/>
            <person name="Ohm R."/>
            <person name="Martin F."/>
            <person name="Silar P."/>
            <person name="Natvig D."/>
            <person name="Lalanne C."/>
            <person name="Gautier V."/>
            <person name="Ament-velasquez S.L."/>
            <person name="Kruys A."/>
            <person name="Hutchinson M.I."/>
            <person name="Powell A.J."/>
            <person name="Barry K."/>
            <person name="Miller A.N."/>
            <person name="Grigoriev I.V."/>
            <person name="Debuchy R."/>
            <person name="Gladieux P."/>
            <person name="Thoren M.H."/>
            <person name="Johannesson H."/>
        </authorList>
    </citation>
    <scope>NUCLEOTIDE SEQUENCE</scope>
    <source>
        <strain evidence="1">SMH3391-2</strain>
    </source>
</reference>
<evidence type="ECO:0000313" key="1">
    <source>
        <dbReference type="EMBL" id="KAK0629650.1"/>
    </source>
</evidence>
<dbReference type="Pfam" id="PF01042">
    <property type="entry name" value="Ribonuc_L-PSP"/>
    <property type="match status" value="1"/>
</dbReference>
<protein>
    <submittedName>
        <fullName evidence="1">Endoribonuclease L-PSP/chorismate mutase-like protein</fullName>
    </submittedName>
</protein>
<gene>
    <name evidence="1" type="ORF">B0T17DRAFT_526090</name>
</gene>
<dbReference type="InterPro" id="IPR035959">
    <property type="entry name" value="RutC-like_sf"/>
</dbReference>
<evidence type="ECO:0000313" key="2">
    <source>
        <dbReference type="Proteomes" id="UP001174934"/>
    </source>
</evidence>
<dbReference type="PANTHER" id="PTHR43857">
    <property type="entry name" value="BLR7761 PROTEIN"/>
    <property type="match status" value="1"/>
</dbReference>
<proteinExistence type="predicted"/>
<dbReference type="AlphaFoldDB" id="A0AA39X9I1"/>
<accession>A0AA39X9I1</accession>
<keyword evidence="2" id="KW-1185">Reference proteome</keyword>
<dbReference type="CDD" id="cd06154">
    <property type="entry name" value="YjgF_YER057c_UK114_like_6"/>
    <property type="match status" value="1"/>
</dbReference>
<name>A0AA39X9I1_9PEZI</name>
<comment type="caution">
    <text evidence="1">The sequence shown here is derived from an EMBL/GenBank/DDBJ whole genome shotgun (WGS) entry which is preliminary data.</text>
</comment>
<dbReference type="Proteomes" id="UP001174934">
    <property type="component" value="Unassembled WGS sequence"/>
</dbReference>